<gene>
    <name evidence="4" type="ORF">BDV29DRAFT_162884</name>
</gene>
<reference evidence="4 5" key="1">
    <citation type="submission" date="2019-04" db="EMBL/GenBank/DDBJ databases">
        <title>Friends and foes A comparative genomics study of 23 Aspergillus species from section Flavi.</title>
        <authorList>
            <consortium name="DOE Joint Genome Institute"/>
            <person name="Kjaerbolling I."/>
            <person name="Vesth T."/>
            <person name="Frisvad J.C."/>
            <person name="Nybo J.L."/>
            <person name="Theobald S."/>
            <person name="Kildgaard S."/>
            <person name="Isbrandt T."/>
            <person name="Kuo A."/>
            <person name="Sato A."/>
            <person name="Lyhne E.K."/>
            <person name="Kogle M.E."/>
            <person name="Wiebenga A."/>
            <person name="Kun R.S."/>
            <person name="Lubbers R.J."/>
            <person name="Makela M.R."/>
            <person name="Barry K."/>
            <person name="Chovatia M."/>
            <person name="Clum A."/>
            <person name="Daum C."/>
            <person name="Haridas S."/>
            <person name="He G."/>
            <person name="LaButti K."/>
            <person name="Lipzen A."/>
            <person name="Mondo S."/>
            <person name="Riley R."/>
            <person name="Salamov A."/>
            <person name="Simmons B.A."/>
            <person name="Magnuson J.K."/>
            <person name="Henrissat B."/>
            <person name="Mortensen U.H."/>
            <person name="Larsen T.O."/>
            <person name="Devries R.P."/>
            <person name="Grigoriev I.V."/>
            <person name="Machida M."/>
            <person name="Baker S.E."/>
            <person name="Andersen M.R."/>
        </authorList>
    </citation>
    <scope>NUCLEOTIDE SEQUENCE [LARGE SCALE GENOMIC DNA]</scope>
    <source>
        <strain evidence="4 5">CBS 151.66</strain>
    </source>
</reference>
<evidence type="ECO:0000313" key="5">
    <source>
        <dbReference type="Proteomes" id="UP000326565"/>
    </source>
</evidence>
<dbReference type="Pfam" id="PF12796">
    <property type="entry name" value="Ank_2"/>
    <property type="match status" value="2"/>
</dbReference>
<protein>
    <submittedName>
        <fullName evidence="4">Ankyrin repeat-containing domain protein</fullName>
    </submittedName>
</protein>
<organism evidence="4 5">
    <name type="scientific">Aspergillus leporis</name>
    <dbReference type="NCBI Taxonomy" id="41062"/>
    <lineage>
        <taxon>Eukaryota</taxon>
        <taxon>Fungi</taxon>
        <taxon>Dikarya</taxon>
        <taxon>Ascomycota</taxon>
        <taxon>Pezizomycotina</taxon>
        <taxon>Eurotiomycetes</taxon>
        <taxon>Eurotiomycetidae</taxon>
        <taxon>Eurotiales</taxon>
        <taxon>Aspergillaceae</taxon>
        <taxon>Aspergillus</taxon>
        <taxon>Aspergillus subgen. Circumdati</taxon>
    </lineage>
</organism>
<accession>A0A5N5WHH6</accession>
<feature type="repeat" description="ANK" evidence="3">
    <location>
        <begin position="264"/>
        <end position="296"/>
    </location>
</feature>
<dbReference type="SUPFAM" id="SSF48403">
    <property type="entry name" value="Ankyrin repeat"/>
    <property type="match status" value="2"/>
</dbReference>
<dbReference type="Gene3D" id="1.25.40.20">
    <property type="entry name" value="Ankyrin repeat-containing domain"/>
    <property type="match status" value="2"/>
</dbReference>
<dbReference type="EMBL" id="ML732432">
    <property type="protein sequence ID" value="KAB8067911.1"/>
    <property type="molecule type" value="Genomic_DNA"/>
</dbReference>
<evidence type="ECO:0000256" key="3">
    <source>
        <dbReference type="PROSITE-ProRule" id="PRU00023"/>
    </source>
</evidence>
<keyword evidence="1" id="KW-0677">Repeat</keyword>
<dbReference type="InterPro" id="IPR036770">
    <property type="entry name" value="Ankyrin_rpt-contain_sf"/>
</dbReference>
<evidence type="ECO:0000313" key="4">
    <source>
        <dbReference type="EMBL" id="KAB8067911.1"/>
    </source>
</evidence>
<dbReference type="InterPro" id="IPR051165">
    <property type="entry name" value="Multifunctional_ANK_Repeat"/>
</dbReference>
<dbReference type="PROSITE" id="PS50088">
    <property type="entry name" value="ANK_REPEAT"/>
    <property type="match status" value="2"/>
</dbReference>
<proteinExistence type="predicted"/>
<feature type="repeat" description="ANK" evidence="3">
    <location>
        <begin position="107"/>
        <end position="139"/>
    </location>
</feature>
<evidence type="ECO:0000256" key="2">
    <source>
        <dbReference type="ARBA" id="ARBA00023043"/>
    </source>
</evidence>
<dbReference type="OrthoDB" id="20872at2759"/>
<sequence length="495" mass="56962">MIDKRNLRLLLQNASTRDNFSREEWLHKARNKHGHTYLHLALEDSFCRPYFRTLFEDLCGSWDDDTHTWDTGLTPYHLAVQRGYNECFEVMYRYCGEGDLNILEFQEGNTPLTLAAAKGNYGAAKIILGRAASSNMFDIDHTNSSGKTALDLAHDNGHQTIVDLINVYRENENNNAPVECTGPGLHERMQNLAKKFDHHGFRKLARNIRPRDEKFLKEMLKELLCSQNVSSELREASVYRMVMDIVDGAYRCGLNQLLSHKYEQGRTALLLAAKSGFMDIVCLLLTRGANIYDKDEDDCNILHLAADWVSEHALGFIIDMTNYQASRFIIQKDKNGMAPLHHAARSWESPCSTAEILMKSRLASLVEEDNDGKMPLWYAVKELIDDEAHHDFCNYQIEPIYRKSPTKARLEIFTDTNMNDTFVKCIFDRGRGDAIKWYFASVVRLMERGWLRKIWLPIKHDALESSKFTPPAIFMPGSHIHYRKLENGTLLETRT</sequence>
<keyword evidence="5" id="KW-1185">Reference proteome</keyword>
<evidence type="ECO:0000256" key="1">
    <source>
        <dbReference type="ARBA" id="ARBA00022737"/>
    </source>
</evidence>
<dbReference type="PANTHER" id="PTHR24123:SF142">
    <property type="entry name" value="ANKYRIN"/>
    <property type="match status" value="1"/>
</dbReference>
<dbReference type="Proteomes" id="UP000326565">
    <property type="component" value="Unassembled WGS sequence"/>
</dbReference>
<dbReference type="SMART" id="SM00248">
    <property type="entry name" value="ANK"/>
    <property type="match status" value="5"/>
</dbReference>
<dbReference type="InterPro" id="IPR002110">
    <property type="entry name" value="Ankyrin_rpt"/>
</dbReference>
<dbReference type="AlphaFoldDB" id="A0A5N5WHH6"/>
<keyword evidence="2 3" id="KW-0040">ANK repeat</keyword>
<dbReference type="PROSITE" id="PS50297">
    <property type="entry name" value="ANK_REP_REGION"/>
    <property type="match status" value="2"/>
</dbReference>
<name>A0A5N5WHH6_9EURO</name>
<dbReference type="PANTHER" id="PTHR24123">
    <property type="entry name" value="ANKYRIN REPEAT-CONTAINING"/>
    <property type="match status" value="1"/>
</dbReference>